<protein>
    <submittedName>
        <fullName evidence="1">Uncharacterized protein</fullName>
    </submittedName>
</protein>
<comment type="caution">
    <text evidence="1">The sequence shown here is derived from an EMBL/GenBank/DDBJ whole genome shotgun (WGS) entry which is preliminary data.</text>
</comment>
<evidence type="ECO:0000313" key="1">
    <source>
        <dbReference type="EMBL" id="KAH9365107.1"/>
    </source>
</evidence>
<gene>
    <name evidence="1" type="ORF">HPB48_016624</name>
</gene>
<keyword evidence="2" id="KW-1185">Reference proteome</keyword>
<reference evidence="1 2" key="1">
    <citation type="journal article" date="2020" name="Cell">
        <title>Large-Scale Comparative Analyses of Tick Genomes Elucidate Their Genetic Diversity and Vector Capacities.</title>
        <authorList>
            <consortium name="Tick Genome and Microbiome Consortium (TIGMIC)"/>
            <person name="Jia N."/>
            <person name="Wang J."/>
            <person name="Shi W."/>
            <person name="Du L."/>
            <person name="Sun Y."/>
            <person name="Zhan W."/>
            <person name="Jiang J.F."/>
            <person name="Wang Q."/>
            <person name="Zhang B."/>
            <person name="Ji P."/>
            <person name="Bell-Sakyi L."/>
            <person name="Cui X.M."/>
            <person name="Yuan T.T."/>
            <person name="Jiang B.G."/>
            <person name="Yang W.F."/>
            <person name="Lam T.T."/>
            <person name="Chang Q.C."/>
            <person name="Ding S.J."/>
            <person name="Wang X.J."/>
            <person name="Zhu J.G."/>
            <person name="Ruan X.D."/>
            <person name="Zhao L."/>
            <person name="Wei J.T."/>
            <person name="Ye R.Z."/>
            <person name="Que T.C."/>
            <person name="Du C.H."/>
            <person name="Zhou Y.H."/>
            <person name="Cheng J.X."/>
            <person name="Dai P.F."/>
            <person name="Guo W.B."/>
            <person name="Han X.H."/>
            <person name="Huang E.J."/>
            <person name="Li L.F."/>
            <person name="Wei W."/>
            <person name="Gao Y.C."/>
            <person name="Liu J.Z."/>
            <person name="Shao H.Z."/>
            <person name="Wang X."/>
            <person name="Wang C.C."/>
            <person name="Yang T.C."/>
            <person name="Huo Q.B."/>
            <person name="Li W."/>
            <person name="Chen H.Y."/>
            <person name="Chen S.E."/>
            <person name="Zhou L.G."/>
            <person name="Ni X.B."/>
            <person name="Tian J.H."/>
            <person name="Sheng Y."/>
            <person name="Liu T."/>
            <person name="Pan Y.S."/>
            <person name="Xia L.Y."/>
            <person name="Li J."/>
            <person name="Zhao F."/>
            <person name="Cao W.C."/>
        </authorList>
    </citation>
    <scope>NUCLEOTIDE SEQUENCE [LARGE SCALE GENOMIC DNA]</scope>
    <source>
        <strain evidence="1">HaeL-2018</strain>
    </source>
</reference>
<dbReference type="EMBL" id="JABSTR010000003">
    <property type="protein sequence ID" value="KAH9365107.1"/>
    <property type="molecule type" value="Genomic_DNA"/>
</dbReference>
<dbReference type="OrthoDB" id="10477551at2759"/>
<organism evidence="1 2">
    <name type="scientific">Haemaphysalis longicornis</name>
    <name type="common">Bush tick</name>
    <dbReference type="NCBI Taxonomy" id="44386"/>
    <lineage>
        <taxon>Eukaryota</taxon>
        <taxon>Metazoa</taxon>
        <taxon>Ecdysozoa</taxon>
        <taxon>Arthropoda</taxon>
        <taxon>Chelicerata</taxon>
        <taxon>Arachnida</taxon>
        <taxon>Acari</taxon>
        <taxon>Parasitiformes</taxon>
        <taxon>Ixodida</taxon>
        <taxon>Ixodoidea</taxon>
        <taxon>Ixodidae</taxon>
        <taxon>Haemaphysalinae</taxon>
        <taxon>Haemaphysalis</taxon>
    </lineage>
</organism>
<dbReference type="Proteomes" id="UP000821853">
    <property type="component" value="Unassembled WGS sequence"/>
</dbReference>
<accession>A0A9J6FQP9</accession>
<sequence>MRSNLSSATEETVGEEDKGLADSRMVALWKKANKLTHQYKINGKRYQTLRQIRDTYKLIKQHEEELSRAQWVSTCERLGKAKGMKQLWAVVWKMLNKGKGPSPLETLTVRQDTDTLEEEIVKSSRISFDIQP</sequence>
<evidence type="ECO:0000313" key="2">
    <source>
        <dbReference type="Proteomes" id="UP000821853"/>
    </source>
</evidence>
<dbReference type="AlphaFoldDB" id="A0A9J6FQP9"/>
<dbReference type="VEuPathDB" id="VectorBase:HLOH_047956"/>
<proteinExistence type="predicted"/>
<name>A0A9J6FQP9_HAELO</name>